<dbReference type="RefSeq" id="WP_018022602.1">
    <property type="nucleotide sequence ID" value="NZ_AQUX01000009.1"/>
</dbReference>
<dbReference type="EMBL" id="CP006764">
    <property type="protein sequence ID" value="AIT60884.1"/>
    <property type="molecule type" value="Genomic_DNA"/>
</dbReference>
<gene>
    <name evidence="2" type="ORF">CDOO_06165</name>
</gene>
<dbReference type="InterPro" id="IPR002912">
    <property type="entry name" value="ACT_dom"/>
</dbReference>
<evidence type="ECO:0000313" key="2">
    <source>
        <dbReference type="EMBL" id="AIT60884.1"/>
    </source>
</evidence>
<dbReference type="Proteomes" id="UP000029914">
    <property type="component" value="Chromosome"/>
</dbReference>
<dbReference type="KEGG" id="cdo:CDOO_06165"/>
<feature type="domain" description="ACT" evidence="1">
    <location>
        <begin position="4"/>
        <end position="81"/>
    </location>
</feature>
<evidence type="ECO:0000313" key="3">
    <source>
        <dbReference type="Proteomes" id="UP000029914"/>
    </source>
</evidence>
<dbReference type="eggNOG" id="COG0317">
    <property type="taxonomic scope" value="Bacteria"/>
</dbReference>
<dbReference type="OrthoDB" id="5243606at2"/>
<protein>
    <submittedName>
        <fullName evidence="2">Amino acid-binding ACT domain protein</fullName>
    </submittedName>
</protein>
<name>A0A097IFI2_9CORY</name>
<dbReference type="STRING" id="558173.CDOO_06165"/>
<dbReference type="PROSITE" id="PS51671">
    <property type="entry name" value="ACT"/>
    <property type="match status" value="1"/>
</dbReference>
<proteinExistence type="predicted"/>
<dbReference type="AlphaFoldDB" id="A0A097IFI2"/>
<evidence type="ECO:0000259" key="1">
    <source>
        <dbReference type="PROSITE" id="PS51671"/>
    </source>
</evidence>
<keyword evidence="3" id="KW-1185">Reference proteome</keyword>
<dbReference type="InterPro" id="IPR045865">
    <property type="entry name" value="ACT-like_dom_sf"/>
</dbReference>
<organism evidence="2 3">
    <name type="scientific">Corynebacterium doosanense CAU 212 = DSM 45436</name>
    <dbReference type="NCBI Taxonomy" id="558173"/>
    <lineage>
        <taxon>Bacteria</taxon>
        <taxon>Bacillati</taxon>
        <taxon>Actinomycetota</taxon>
        <taxon>Actinomycetes</taxon>
        <taxon>Mycobacteriales</taxon>
        <taxon>Corynebacteriaceae</taxon>
        <taxon>Corynebacterium</taxon>
    </lineage>
</organism>
<accession>A0A097IFI2</accession>
<sequence length="220" mass="23125">MSFLIRVQLPDEPGSLGALAEAFGNVGGNIKSVDIVEVSPDGTVIDDIVIEVPPGAMADILVTAVHSVDGAEVDSIRPFSGRVDRRGQIEMLADVALHHTNAQVALDHLVAVIPRSMTASWAIILDTSDPIRRVSASDAAPEEDGTAPPSIDVERARVLNPDRESWIPASWSVLDTALAAAPLQGTTLVMAIGRLGGPDFLASEVLHLGNLAAIIGRLLR</sequence>
<dbReference type="HOGENOM" id="CLU_086331_1_0_11"/>
<reference evidence="2 3" key="1">
    <citation type="submission" date="2013-09" db="EMBL/GenBank/DDBJ databases">
        <title>Complete genome sequence of Corynebacterium doosanense CAU 212(T) (=DSM 45436(T)), isolated from activated sludge.</title>
        <authorList>
            <person name="Schaffert L."/>
            <person name="Albersmeier A."/>
            <person name="Kalinowski J."/>
            <person name="Ruckert C."/>
        </authorList>
    </citation>
    <scope>NUCLEOTIDE SEQUENCE [LARGE SCALE GENOMIC DNA]</scope>
    <source>
        <strain evidence="2 3">CAU 212</strain>
    </source>
</reference>
<dbReference type="SUPFAM" id="SSF55021">
    <property type="entry name" value="ACT-like"/>
    <property type="match status" value="1"/>
</dbReference>